<reference evidence="3" key="1">
    <citation type="submission" date="2015-12" db="EMBL/GenBank/DDBJ databases">
        <title>De novo transcriptome assembly of four potential Pierce s Disease insect vectors from Arizona vineyards.</title>
        <authorList>
            <person name="Tassone E.E."/>
        </authorList>
    </citation>
    <scope>NUCLEOTIDE SEQUENCE</scope>
</reference>
<dbReference type="InterPro" id="IPR052976">
    <property type="entry name" value="Scoloptoxin-like"/>
</dbReference>
<dbReference type="Gene3D" id="2.170.140.10">
    <property type="entry name" value="Chitin binding domain"/>
    <property type="match status" value="1"/>
</dbReference>
<dbReference type="PANTHER" id="PTHR22933">
    <property type="entry name" value="FI18007P1-RELATED"/>
    <property type="match status" value="1"/>
</dbReference>
<dbReference type="Pfam" id="PF01607">
    <property type="entry name" value="CBM_14"/>
    <property type="match status" value="1"/>
</dbReference>
<dbReference type="PANTHER" id="PTHR22933:SF42">
    <property type="entry name" value="FI18455P1-RELATED"/>
    <property type="match status" value="1"/>
</dbReference>
<dbReference type="AlphaFoldDB" id="A0A1B6E0F5"/>
<sequence>EDSDEELPTGEDDDSIAEAIPGEAQADYPIFDNIPKTSFTCADKNFPGYFADVEARCQVFHVCEVGGAKHSFLCPSGSVFNQKYLVCDWWYDFVCENAQDLFAVQQELDKLSKEKEFAAPSDTGAGAVPVTNSGEHAPISSPGDEQYVQQNQPEFIPSGQGQNVNNYGFPDEQFNYQGNNNGYYPQNDIFHGAETGVPNRNRNYENENQPVDYTNNQNQENTDNNNEGKKIIEQKNEQTNDTKSKINNEVK</sequence>
<accession>A0A1B6E0F5</accession>
<dbReference type="InterPro" id="IPR036508">
    <property type="entry name" value="Chitin-bd_dom_sf"/>
</dbReference>
<organism evidence="3">
    <name type="scientific">Clastoptera arizonana</name>
    <name type="common">Arizona spittle bug</name>
    <dbReference type="NCBI Taxonomy" id="38151"/>
    <lineage>
        <taxon>Eukaryota</taxon>
        <taxon>Metazoa</taxon>
        <taxon>Ecdysozoa</taxon>
        <taxon>Arthropoda</taxon>
        <taxon>Hexapoda</taxon>
        <taxon>Insecta</taxon>
        <taxon>Pterygota</taxon>
        <taxon>Neoptera</taxon>
        <taxon>Paraneoptera</taxon>
        <taxon>Hemiptera</taxon>
        <taxon>Auchenorrhyncha</taxon>
        <taxon>Cercopoidea</taxon>
        <taxon>Clastopteridae</taxon>
        <taxon>Clastoptera</taxon>
    </lineage>
</organism>
<evidence type="ECO:0000259" key="2">
    <source>
        <dbReference type="PROSITE" id="PS50940"/>
    </source>
</evidence>
<name>A0A1B6E0F5_9HEMI</name>
<gene>
    <name evidence="3" type="ORF">g.3481</name>
</gene>
<proteinExistence type="predicted"/>
<feature type="compositionally biased region" description="Polar residues" evidence="1">
    <location>
        <begin position="198"/>
        <end position="213"/>
    </location>
</feature>
<dbReference type="InterPro" id="IPR002557">
    <property type="entry name" value="Chitin-bd_dom"/>
</dbReference>
<dbReference type="PROSITE" id="PS50940">
    <property type="entry name" value="CHIT_BIND_II"/>
    <property type="match status" value="1"/>
</dbReference>
<dbReference type="GO" id="GO:0008061">
    <property type="term" value="F:chitin binding"/>
    <property type="evidence" value="ECO:0007669"/>
    <property type="project" value="InterPro"/>
</dbReference>
<feature type="region of interest" description="Disordered" evidence="1">
    <location>
        <begin position="119"/>
        <end position="147"/>
    </location>
</feature>
<feature type="region of interest" description="Disordered" evidence="1">
    <location>
        <begin position="186"/>
        <end position="251"/>
    </location>
</feature>
<feature type="compositionally biased region" description="Basic and acidic residues" evidence="1">
    <location>
        <begin position="226"/>
        <end position="251"/>
    </location>
</feature>
<protein>
    <recommendedName>
        <fullName evidence="2">Chitin-binding type-2 domain-containing protein</fullName>
    </recommendedName>
</protein>
<feature type="non-terminal residue" evidence="3">
    <location>
        <position position="1"/>
    </location>
</feature>
<dbReference type="SUPFAM" id="SSF57625">
    <property type="entry name" value="Invertebrate chitin-binding proteins"/>
    <property type="match status" value="1"/>
</dbReference>
<evidence type="ECO:0000313" key="3">
    <source>
        <dbReference type="EMBL" id="JAS31400.1"/>
    </source>
</evidence>
<evidence type="ECO:0000256" key="1">
    <source>
        <dbReference type="SAM" id="MobiDB-lite"/>
    </source>
</evidence>
<dbReference type="EMBL" id="GEDC01005898">
    <property type="protein sequence ID" value="JAS31400.1"/>
    <property type="molecule type" value="Transcribed_RNA"/>
</dbReference>
<feature type="compositionally biased region" description="Low complexity" evidence="1">
    <location>
        <begin position="214"/>
        <end position="225"/>
    </location>
</feature>
<feature type="non-terminal residue" evidence="3">
    <location>
        <position position="251"/>
    </location>
</feature>
<feature type="domain" description="Chitin-binding type-2" evidence="2">
    <location>
        <begin position="38"/>
        <end position="97"/>
    </location>
</feature>
<dbReference type="GO" id="GO:0005576">
    <property type="term" value="C:extracellular region"/>
    <property type="evidence" value="ECO:0007669"/>
    <property type="project" value="InterPro"/>
</dbReference>